<accession>A0A1I6TZZ9</accession>
<proteinExistence type="predicted"/>
<dbReference type="RefSeq" id="WP_089854863.1">
    <property type="nucleotide sequence ID" value="NZ_BJWJ01000019.1"/>
</dbReference>
<dbReference type="Proteomes" id="UP000321773">
    <property type="component" value="Unassembled WGS sequence"/>
</dbReference>
<keyword evidence="4" id="KW-1185">Reference proteome</keyword>
<dbReference type="AlphaFoldDB" id="A0A1I6TZZ9"/>
<protein>
    <submittedName>
        <fullName evidence="2">Coat F domain-containing protein</fullName>
    </submittedName>
    <submittedName>
        <fullName evidence="1">Coat protein F</fullName>
    </submittedName>
</protein>
<keyword evidence="1" id="KW-0167">Capsid protein</keyword>
<dbReference type="Proteomes" id="UP000199139">
    <property type="component" value="Unassembled WGS sequence"/>
</dbReference>
<dbReference type="EMBL" id="BJWJ01000019">
    <property type="protein sequence ID" value="GEM04860.1"/>
    <property type="molecule type" value="Genomic_DNA"/>
</dbReference>
<reference evidence="1 4" key="2">
    <citation type="submission" date="2019-07" db="EMBL/GenBank/DDBJ databases">
        <title>Whole genome shotgun sequence of Halolactibacillus miurensis NBRC 100873.</title>
        <authorList>
            <person name="Hosoyama A."/>
            <person name="Uohara A."/>
            <person name="Ohji S."/>
            <person name="Ichikawa N."/>
        </authorList>
    </citation>
    <scope>NUCLEOTIDE SEQUENCE [LARGE SCALE GENOMIC DNA]</scope>
    <source>
        <strain evidence="1 4">NBRC 100873</strain>
    </source>
</reference>
<dbReference type="InterPro" id="IPR012851">
    <property type="entry name" value="Spore_coat_CotF-like"/>
</dbReference>
<dbReference type="Pfam" id="PF07875">
    <property type="entry name" value="Coat_F"/>
    <property type="match status" value="1"/>
</dbReference>
<evidence type="ECO:0000313" key="4">
    <source>
        <dbReference type="Proteomes" id="UP000321773"/>
    </source>
</evidence>
<reference evidence="2 3" key="1">
    <citation type="submission" date="2016-10" db="EMBL/GenBank/DDBJ databases">
        <authorList>
            <person name="de Groot N.N."/>
        </authorList>
    </citation>
    <scope>NUCLEOTIDE SEQUENCE [LARGE SCALE GENOMIC DNA]</scope>
    <source>
        <strain evidence="2 3">DSM 17074</strain>
    </source>
</reference>
<evidence type="ECO:0000313" key="1">
    <source>
        <dbReference type="EMBL" id="GEM04860.1"/>
    </source>
</evidence>
<gene>
    <name evidence="1" type="ORF">HMI01_18480</name>
    <name evidence="2" type="ORF">SAMN05421668_1206</name>
</gene>
<keyword evidence="1" id="KW-0946">Virion</keyword>
<evidence type="ECO:0000313" key="2">
    <source>
        <dbReference type="EMBL" id="SFS94668.1"/>
    </source>
</evidence>
<name>A0A1I6TZZ9_9BACI</name>
<dbReference type="STRING" id="306541.SAMN05421668_1206"/>
<sequence>MLQDKEIVNDYLSGINASLTGYATVITETNHPDLRQTIIELRNQDEVRQRHLYEYALEHQFYTPAAPAPGDIIQSTKSELTSQG</sequence>
<organism evidence="2 3">
    <name type="scientific">Halolactibacillus miurensis</name>
    <dbReference type="NCBI Taxonomy" id="306541"/>
    <lineage>
        <taxon>Bacteria</taxon>
        <taxon>Bacillati</taxon>
        <taxon>Bacillota</taxon>
        <taxon>Bacilli</taxon>
        <taxon>Bacillales</taxon>
        <taxon>Bacillaceae</taxon>
        <taxon>Halolactibacillus</taxon>
    </lineage>
</organism>
<evidence type="ECO:0000313" key="3">
    <source>
        <dbReference type="Proteomes" id="UP000199139"/>
    </source>
</evidence>
<dbReference type="EMBL" id="FPAI01000020">
    <property type="protein sequence ID" value="SFS94668.1"/>
    <property type="molecule type" value="Genomic_DNA"/>
</dbReference>